<keyword evidence="4" id="KW-0391">Immunity</keyword>
<keyword evidence="8" id="KW-0732">Signal</keyword>
<evidence type="ECO:0000256" key="3">
    <source>
        <dbReference type="ARBA" id="ARBA00022553"/>
    </source>
</evidence>
<name>A0A3B3S439_9TELE</name>
<dbReference type="GO" id="GO:0098797">
    <property type="term" value="C:plasma membrane protein complex"/>
    <property type="evidence" value="ECO:0007669"/>
    <property type="project" value="UniProtKB-ARBA"/>
</dbReference>
<reference evidence="9" key="1">
    <citation type="submission" date="2025-08" db="UniProtKB">
        <authorList>
            <consortium name="Ensembl"/>
        </authorList>
    </citation>
    <scope>IDENTIFICATION</scope>
</reference>
<dbReference type="Pfam" id="PF11628">
    <property type="entry name" value="TCR_zetazeta"/>
    <property type="match status" value="1"/>
</dbReference>
<evidence type="ECO:0000256" key="8">
    <source>
        <dbReference type="SAM" id="SignalP"/>
    </source>
</evidence>
<feature type="signal peptide" evidence="8">
    <location>
        <begin position="1"/>
        <end position="22"/>
    </location>
</feature>
<keyword evidence="7" id="KW-1133">Transmembrane helix</keyword>
<keyword evidence="7" id="KW-0812">Transmembrane</keyword>
<keyword evidence="2" id="KW-1003">Cell membrane</keyword>
<evidence type="ECO:0000256" key="7">
    <source>
        <dbReference type="SAM" id="Phobius"/>
    </source>
</evidence>
<comment type="subcellular location">
    <subcellularLocation>
        <location evidence="1">Cell membrane</location>
        <topology evidence="1">Single-pass type I membrane protein</topology>
    </subcellularLocation>
</comment>
<reference evidence="9" key="2">
    <citation type="submission" date="2025-09" db="UniProtKB">
        <authorList>
            <consortium name="Ensembl"/>
        </authorList>
    </citation>
    <scope>IDENTIFICATION</scope>
</reference>
<dbReference type="AlphaFoldDB" id="A0A3B3S439"/>
<keyword evidence="3" id="KW-0597">Phosphoprotein</keyword>
<keyword evidence="10" id="KW-1185">Reference proteome</keyword>
<sequence>MDVQRTAVLLLVLLREAPCAEALQVDDPLFCYILDGILLVYSIIITALFFQAKLGTPNSKLENNSTYSELMTSGEQYDWLNRDIESGSRTRAHRPNDEVYTPLKPGAGDTYREIPAKNERRRNKNEMVYQVRKDYPLFPQSLWSLMEQPPTDIHTYIH</sequence>
<protein>
    <submittedName>
        <fullName evidence="9">T-cell surface glycoprotein CD3 zeta chain-like</fullName>
    </submittedName>
</protein>
<evidence type="ECO:0000313" key="9">
    <source>
        <dbReference type="Ensembl" id="ENSPKIP00000025293.1"/>
    </source>
</evidence>
<proteinExistence type="predicted"/>
<dbReference type="InterPro" id="IPR024128">
    <property type="entry name" value="T-cell_CD3_zeta"/>
</dbReference>
<organism evidence="9 10">
    <name type="scientific">Paramormyrops kingsleyae</name>
    <dbReference type="NCBI Taxonomy" id="1676925"/>
    <lineage>
        <taxon>Eukaryota</taxon>
        <taxon>Metazoa</taxon>
        <taxon>Chordata</taxon>
        <taxon>Craniata</taxon>
        <taxon>Vertebrata</taxon>
        <taxon>Euteleostomi</taxon>
        <taxon>Actinopterygii</taxon>
        <taxon>Neopterygii</taxon>
        <taxon>Teleostei</taxon>
        <taxon>Osteoglossocephala</taxon>
        <taxon>Osteoglossomorpha</taxon>
        <taxon>Osteoglossiformes</taxon>
        <taxon>Mormyridae</taxon>
        <taxon>Paramormyrops</taxon>
    </lineage>
</organism>
<evidence type="ECO:0000256" key="5">
    <source>
        <dbReference type="ARBA" id="ARBA00023130"/>
    </source>
</evidence>
<dbReference type="GO" id="GO:0002250">
    <property type="term" value="P:adaptive immune response"/>
    <property type="evidence" value="ECO:0007669"/>
    <property type="project" value="UniProtKB-KW"/>
</dbReference>
<evidence type="ECO:0000256" key="2">
    <source>
        <dbReference type="ARBA" id="ARBA00022475"/>
    </source>
</evidence>
<dbReference type="InterPro" id="IPR021663">
    <property type="entry name" value="CD3_zeta/IgE_Fc_rcpt_gamma"/>
</dbReference>
<dbReference type="STRING" id="1676925.ENSPKIP00000025293"/>
<keyword evidence="5" id="KW-1064">Adaptive immunity</keyword>
<evidence type="ECO:0000256" key="4">
    <source>
        <dbReference type="ARBA" id="ARBA00022859"/>
    </source>
</evidence>
<dbReference type="Proteomes" id="UP000261540">
    <property type="component" value="Unplaced"/>
</dbReference>
<keyword evidence="7" id="KW-0472">Membrane</keyword>
<feature type="chain" id="PRO_5017264248" evidence="8">
    <location>
        <begin position="23"/>
        <end position="158"/>
    </location>
</feature>
<feature type="transmembrane region" description="Helical" evidence="7">
    <location>
        <begin position="32"/>
        <end position="50"/>
    </location>
</feature>
<evidence type="ECO:0000313" key="10">
    <source>
        <dbReference type="Proteomes" id="UP000261540"/>
    </source>
</evidence>
<evidence type="ECO:0000256" key="1">
    <source>
        <dbReference type="ARBA" id="ARBA00004251"/>
    </source>
</evidence>
<dbReference type="PANTHER" id="PTHR10035">
    <property type="entry name" value="T-CELL SURFACE GLYCOPROTEIN CD3 ZETA CHAIN"/>
    <property type="match status" value="1"/>
</dbReference>
<accession>A0A3B3S439</accession>
<keyword evidence="6" id="KW-0675">Receptor</keyword>
<dbReference type="PANTHER" id="PTHR10035:SF2">
    <property type="entry name" value="T-CELL SURFACE GLYCOPROTEIN CD3 ZETA CHAIN"/>
    <property type="match status" value="1"/>
</dbReference>
<dbReference type="GeneTree" id="ENSGT00940000179735"/>
<evidence type="ECO:0000256" key="6">
    <source>
        <dbReference type="ARBA" id="ARBA00023170"/>
    </source>
</evidence>
<dbReference type="Ensembl" id="ENSPKIT00000006023.1">
    <property type="protein sequence ID" value="ENSPKIP00000025293.1"/>
    <property type="gene ID" value="ENSPKIG00000008210.1"/>
</dbReference>